<organism evidence="5">
    <name type="scientific">bioreactor metagenome</name>
    <dbReference type="NCBI Taxonomy" id="1076179"/>
    <lineage>
        <taxon>unclassified sequences</taxon>
        <taxon>metagenomes</taxon>
        <taxon>ecological metagenomes</taxon>
    </lineage>
</organism>
<feature type="domain" description="ABC transporter" evidence="4">
    <location>
        <begin position="289"/>
        <end position="498"/>
    </location>
</feature>
<dbReference type="InterPro" id="IPR003439">
    <property type="entry name" value="ABC_transporter-like_ATP-bd"/>
</dbReference>
<accession>A0A644WAK4</accession>
<protein>
    <submittedName>
        <fullName evidence="5">Vitamin B12 import ATP-binding protein BtuD</fullName>
    </submittedName>
</protein>
<dbReference type="CDD" id="cd03221">
    <property type="entry name" value="ABCF_EF-3"/>
    <property type="match status" value="2"/>
</dbReference>
<dbReference type="Gene3D" id="3.40.50.300">
    <property type="entry name" value="P-loop containing nucleotide triphosphate hydrolases"/>
    <property type="match status" value="3"/>
</dbReference>
<dbReference type="InterPro" id="IPR027417">
    <property type="entry name" value="P-loop_NTPase"/>
</dbReference>
<dbReference type="NCBIfam" id="NF000355">
    <property type="entry name" value="ribo_prot_ABC_F"/>
    <property type="match status" value="1"/>
</dbReference>
<dbReference type="InterPro" id="IPR017871">
    <property type="entry name" value="ABC_transporter-like_CS"/>
</dbReference>
<dbReference type="AlphaFoldDB" id="A0A644WAK4"/>
<proteinExistence type="predicted"/>
<dbReference type="PROSITE" id="PS00211">
    <property type="entry name" value="ABC_TRANSPORTER_1"/>
    <property type="match status" value="2"/>
</dbReference>
<evidence type="ECO:0000313" key="5">
    <source>
        <dbReference type="EMBL" id="MPM00609.1"/>
    </source>
</evidence>
<dbReference type="GO" id="GO:0005524">
    <property type="term" value="F:ATP binding"/>
    <property type="evidence" value="ECO:0007669"/>
    <property type="project" value="UniProtKB-KW"/>
</dbReference>
<dbReference type="NCBIfam" id="NF043038">
    <property type="entry name" value="ABCF_CplR"/>
    <property type="match status" value="1"/>
</dbReference>
<keyword evidence="2 5" id="KW-0067">ATP-binding</keyword>
<dbReference type="EMBL" id="VSSQ01000740">
    <property type="protein sequence ID" value="MPM00609.1"/>
    <property type="molecule type" value="Genomic_DNA"/>
</dbReference>
<dbReference type="InterPro" id="IPR051309">
    <property type="entry name" value="ABCF_ATPase"/>
</dbReference>
<dbReference type="Pfam" id="PF00005">
    <property type="entry name" value="ABC_tran"/>
    <property type="match status" value="2"/>
</dbReference>
<comment type="caution">
    <text evidence="5">The sequence shown here is derived from an EMBL/GenBank/DDBJ whole genome shotgun (WGS) entry which is preliminary data.</text>
</comment>
<reference evidence="5" key="1">
    <citation type="submission" date="2019-08" db="EMBL/GenBank/DDBJ databases">
        <authorList>
            <person name="Kucharzyk K."/>
            <person name="Murdoch R.W."/>
            <person name="Higgins S."/>
            <person name="Loffler F."/>
        </authorList>
    </citation>
    <scope>NUCLEOTIDE SEQUENCE</scope>
</reference>
<evidence type="ECO:0000259" key="4">
    <source>
        <dbReference type="PROSITE" id="PS50893"/>
    </source>
</evidence>
<sequence>MHLALLNKIKKYYGDKLILDIDKFEILDGDKIGLVGDNGAGKTTLLKILIGDEISDEGTCYLTKSYSYISQFGNSSNECSFSKIKSIFNAPTEYKDYLSGGEKVKMKIANALSENKKLIIADEPTSNLDSNSVETLEDMLKNYSGALLLVSHDRNLLDSLCNTIVEIKDGKINIYNGNYSKYIELKKAEKARENTEYNQYINEKRRLEEAIVSKENIRDGIRRTPKRMGNSEARLHKMGGQKGKKKLENNIKAIQNRIEQLDVKEKPKEDKDIKIDVIENLELTSKNPIEAKNLTITISNKILLNESSFKIKKGKKVALIGKNGSGKSTLLKEIINNNNENIKISKNVVIGYLDQSQDILDQDKTILDNIKINSSFKESFIRTNLDGFGFKGDTVFKKVSYLSGGEIVRVAICKLLLSDNNIIILDEPTNYLDIKCMQSLENALKNTNKTLLIVSHDRKFISNICDYILEIDNNKIIQFDGSYDEYINFKSKPKVDKDEKVLKENILILENKLSEVISLLSFENDLNKKALLENKYLELLKHLKELRNQ</sequence>
<feature type="coiled-coil region" evidence="3">
    <location>
        <begin position="183"/>
        <end position="217"/>
    </location>
</feature>
<keyword evidence="1" id="KW-0547">Nucleotide-binding</keyword>
<evidence type="ECO:0000256" key="2">
    <source>
        <dbReference type="ARBA" id="ARBA00022840"/>
    </source>
</evidence>
<dbReference type="GO" id="GO:0016887">
    <property type="term" value="F:ATP hydrolysis activity"/>
    <property type="evidence" value="ECO:0007669"/>
    <property type="project" value="InterPro"/>
</dbReference>
<feature type="domain" description="ABC transporter" evidence="4">
    <location>
        <begin position="3"/>
        <end position="194"/>
    </location>
</feature>
<dbReference type="InterPro" id="IPR003593">
    <property type="entry name" value="AAA+_ATPase"/>
</dbReference>
<dbReference type="PANTHER" id="PTHR42855:SF2">
    <property type="entry name" value="DRUG RESISTANCE ABC TRANSPORTER,ATP-BINDING PROTEIN"/>
    <property type="match status" value="1"/>
</dbReference>
<dbReference type="SMART" id="SM00382">
    <property type="entry name" value="AAA"/>
    <property type="match status" value="2"/>
</dbReference>
<name>A0A644WAK4_9ZZZZ</name>
<evidence type="ECO:0000256" key="3">
    <source>
        <dbReference type="SAM" id="Coils"/>
    </source>
</evidence>
<keyword evidence="3" id="KW-0175">Coiled coil</keyword>
<gene>
    <name evidence="5" type="primary">btuD_115</name>
    <name evidence="5" type="ORF">SDC9_46836</name>
</gene>
<evidence type="ECO:0000256" key="1">
    <source>
        <dbReference type="ARBA" id="ARBA00022741"/>
    </source>
</evidence>
<dbReference type="SUPFAM" id="SSF52540">
    <property type="entry name" value="P-loop containing nucleoside triphosphate hydrolases"/>
    <property type="match status" value="2"/>
</dbReference>
<dbReference type="PANTHER" id="PTHR42855">
    <property type="entry name" value="ABC TRANSPORTER ATP-BINDING SUBUNIT"/>
    <property type="match status" value="1"/>
</dbReference>
<dbReference type="PROSITE" id="PS50893">
    <property type="entry name" value="ABC_TRANSPORTER_2"/>
    <property type="match status" value="2"/>
</dbReference>